<dbReference type="PANTHER" id="PTHR32361">
    <property type="entry name" value="FERRIC/CUPRIC REDUCTASE TRANSMEMBRANE COMPONENT"/>
    <property type="match status" value="1"/>
</dbReference>
<dbReference type="PANTHER" id="PTHR32361:SF26">
    <property type="entry name" value="FAD-BINDING 8 DOMAIN-CONTAINING PROTEIN-RELATED"/>
    <property type="match status" value="1"/>
</dbReference>
<name>A0A7H8RAV5_TALRU</name>
<dbReference type="GO" id="GO:0005886">
    <property type="term" value="C:plasma membrane"/>
    <property type="evidence" value="ECO:0007669"/>
    <property type="project" value="TreeGrafter"/>
</dbReference>
<dbReference type="GO" id="GO:0006826">
    <property type="term" value="P:iron ion transport"/>
    <property type="evidence" value="ECO:0007669"/>
    <property type="project" value="TreeGrafter"/>
</dbReference>
<dbReference type="InterPro" id="IPR039261">
    <property type="entry name" value="FNR_nucleotide-bd"/>
</dbReference>
<dbReference type="GO" id="GO:0015677">
    <property type="term" value="P:copper ion import"/>
    <property type="evidence" value="ECO:0007669"/>
    <property type="project" value="TreeGrafter"/>
</dbReference>
<reference evidence="6" key="1">
    <citation type="submission" date="2020-06" db="EMBL/GenBank/DDBJ databases">
        <title>A chromosome-scale genome assembly of Talaromyces rugulosus W13939.</title>
        <authorList>
            <person name="Wang B."/>
            <person name="Guo L."/>
            <person name="Ye K."/>
            <person name="Wang L."/>
        </authorList>
    </citation>
    <scope>NUCLEOTIDE SEQUENCE [LARGE SCALE GENOMIC DNA]</scope>
    <source>
        <strain evidence="6">W13939</strain>
    </source>
</reference>
<dbReference type="Gene3D" id="3.40.50.80">
    <property type="entry name" value="Nucleotide-binding domain of ferredoxin-NADP reductase (FNR) module"/>
    <property type="match status" value="1"/>
</dbReference>
<dbReference type="RefSeq" id="XP_035348749.1">
    <property type="nucleotide sequence ID" value="XM_035492856.1"/>
</dbReference>
<feature type="transmembrane region" description="Helical" evidence="3">
    <location>
        <begin position="15"/>
        <end position="32"/>
    </location>
</feature>
<dbReference type="GO" id="GO:0006879">
    <property type="term" value="P:intracellular iron ion homeostasis"/>
    <property type="evidence" value="ECO:0007669"/>
    <property type="project" value="TreeGrafter"/>
</dbReference>
<evidence type="ECO:0000313" key="5">
    <source>
        <dbReference type="EMBL" id="QKX62575.1"/>
    </source>
</evidence>
<feature type="domain" description="Ferric reductase NAD binding" evidence="4">
    <location>
        <begin position="14"/>
        <end position="61"/>
    </location>
</feature>
<dbReference type="Pfam" id="PF08030">
    <property type="entry name" value="NAD_binding_6"/>
    <property type="match status" value="1"/>
</dbReference>
<dbReference type="SUPFAM" id="SSF52343">
    <property type="entry name" value="Ferredoxin reductase-like, C-terminal NADP-linked domain"/>
    <property type="match status" value="1"/>
</dbReference>
<evidence type="ECO:0000256" key="1">
    <source>
        <dbReference type="ARBA" id="ARBA00022448"/>
    </source>
</evidence>
<dbReference type="InterPro" id="IPR051410">
    <property type="entry name" value="Ferric/Cupric_Reductase"/>
</dbReference>
<dbReference type="OrthoDB" id="4494341at2759"/>
<evidence type="ECO:0000313" key="6">
    <source>
        <dbReference type="Proteomes" id="UP000509510"/>
    </source>
</evidence>
<dbReference type="EMBL" id="CP055902">
    <property type="protein sequence ID" value="QKX62575.1"/>
    <property type="molecule type" value="Genomic_DNA"/>
</dbReference>
<evidence type="ECO:0000256" key="2">
    <source>
        <dbReference type="ARBA" id="ARBA00023002"/>
    </source>
</evidence>
<dbReference type="Proteomes" id="UP000509510">
    <property type="component" value="Chromosome V"/>
</dbReference>
<dbReference type="InterPro" id="IPR013121">
    <property type="entry name" value="Fe_red_NAD-bd_6"/>
</dbReference>
<proteinExistence type="predicted"/>
<keyword evidence="6" id="KW-1185">Reference proteome</keyword>
<sequence length="106" mass="11832">MLSKHMSENVDRDENVVLVAHGFGIAAMVPYFKKLVYSYNTSVSRARRVHLVWQVKTIGPLTVSDIPIAMQPILNSLLDGDVLKKRYILTILIYVASGTVPLSEMS</sequence>
<evidence type="ECO:0000259" key="4">
    <source>
        <dbReference type="Pfam" id="PF08030"/>
    </source>
</evidence>
<dbReference type="GO" id="GO:0000293">
    <property type="term" value="F:ferric-chelate reductase activity"/>
    <property type="evidence" value="ECO:0007669"/>
    <property type="project" value="TreeGrafter"/>
</dbReference>
<dbReference type="GeneID" id="55997219"/>
<gene>
    <name evidence="5" type="ORF">TRUGW13939_09736</name>
</gene>
<keyword evidence="3" id="KW-1133">Transmembrane helix</keyword>
<accession>A0A7H8RAV5</accession>
<dbReference type="KEGG" id="trg:TRUGW13939_09736"/>
<protein>
    <recommendedName>
        <fullName evidence="4">Ferric reductase NAD binding domain-containing protein</fullName>
    </recommendedName>
</protein>
<organism evidence="5 6">
    <name type="scientific">Talaromyces rugulosus</name>
    <name type="common">Penicillium rugulosum</name>
    <dbReference type="NCBI Taxonomy" id="121627"/>
    <lineage>
        <taxon>Eukaryota</taxon>
        <taxon>Fungi</taxon>
        <taxon>Dikarya</taxon>
        <taxon>Ascomycota</taxon>
        <taxon>Pezizomycotina</taxon>
        <taxon>Eurotiomycetes</taxon>
        <taxon>Eurotiomycetidae</taxon>
        <taxon>Eurotiales</taxon>
        <taxon>Trichocomaceae</taxon>
        <taxon>Talaromyces</taxon>
        <taxon>Talaromyces sect. Islandici</taxon>
    </lineage>
</organism>
<keyword evidence="1" id="KW-0813">Transport</keyword>
<dbReference type="AlphaFoldDB" id="A0A7H8RAV5"/>
<keyword evidence="3" id="KW-0812">Transmembrane</keyword>
<keyword evidence="3" id="KW-0472">Membrane</keyword>
<keyword evidence="2" id="KW-0560">Oxidoreductase</keyword>
<evidence type="ECO:0000256" key="3">
    <source>
        <dbReference type="SAM" id="Phobius"/>
    </source>
</evidence>